<feature type="domain" description="F-box" evidence="1">
    <location>
        <begin position="15"/>
        <end position="60"/>
    </location>
</feature>
<dbReference type="SMART" id="SM00256">
    <property type="entry name" value="FBOX"/>
    <property type="match status" value="1"/>
</dbReference>
<dbReference type="PROSITE" id="PS50181">
    <property type="entry name" value="FBOX"/>
    <property type="match status" value="1"/>
</dbReference>
<name>A0A1E5UQR1_9POAL</name>
<evidence type="ECO:0000313" key="2">
    <source>
        <dbReference type="EMBL" id="OEL15207.1"/>
    </source>
</evidence>
<dbReference type="InterPro" id="IPR050796">
    <property type="entry name" value="SCF_F-box_component"/>
</dbReference>
<dbReference type="AlphaFoldDB" id="A0A1E5UQR1"/>
<dbReference type="InterPro" id="IPR036047">
    <property type="entry name" value="F-box-like_dom_sf"/>
</dbReference>
<comment type="caution">
    <text evidence="2">The sequence shown here is derived from an EMBL/GenBank/DDBJ whole genome shotgun (WGS) entry which is preliminary data.</text>
</comment>
<keyword evidence="3" id="KW-1185">Reference proteome</keyword>
<gene>
    <name evidence="2" type="ORF">BAE44_0023774</name>
</gene>
<evidence type="ECO:0000259" key="1">
    <source>
        <dbReference type="PROSITE" id="PS50181"/>
    </source>
</evidence>
<sequence length="76" mass="8431">MGSVPRRKKPALALSINDAVLPTDVLYEVLLRLPANVLCRIRLVCWSWRSLTSDPGFARAHASRHPLLVGVQPLFA</sequence>
<proteinExistence type="predicted"/>
<organism evidence="2 3">
    <name type="scientific">Dichanthelium oligosanthes</name>
    <dbReference type="NCBI Taxonomy" id="888268"/>
    <lineage>
        <taxon>Eukaryota</taxon>
        <taxon>Viridiplantae</taxon>
        <taxon>Streptophyta</taxon>
        <taxon>Embryophyta</taxon>
        <taxon>Tracheophyta</taxon>
        <taxon>Spermatophyta</taxon>
        <taxon>Magnoliopsida</taxon>
        <taxon>Liliopsida</taxon>
        <taxon>Poales</taxon>
        <taxon>Poaceae</taxon>
        <taxon>PACMAD clade</taxon>
        <taxon>Panicoideae</taxon>
        <taxon>Panicodae</taxon>
        <taxon>Paniceae</taxon>
        <taxon>Dichantheliinae</taxon>
        <taxon>Dichanthelium</taxon>
    </lineage>
</organism>
<protein>
    <recommendedName>
        <fullName evidence="1">F-box domain-containing protein</fullName>
    </recommendedName>
</protein>
<dbReference type="Pfam" id="PF00646">
    <property type="entry name" value="F-box"/>
    <property type="match status" value="1"/>
</dbReference>
<dbReference type="InterPro" id="IPR001810">
    <property type="entry name" value="F-box_dom"/>
</dbReference>
<reference evidence="2 3" key="1">
    <citation type="submission" date="2016-09" db="EMBL/GenBank/DDBJ databases">
        <title>The draft genome of Dichanthelium oligosanthes: A C3 panicoid grass species.</title>
        <authorList>
            <person name="Studer A.J."/>
            <person name="Schnable J.C."/>
            <person name="Brutnell T.P."/>
        </authorList>
    </citation>
    <scope>NUCLEOTIDE SEQUENCE [LARGE SCALE GENOMIC DNA]</scope>
    <source>
        <strain evidence="3">cv. Kellogg 1175</strain>
        <tissue evidence="2">Leaf</tissue>
    </source>
</reference>
<evidence type="ECO:0000313" key="3">
    <source>
        <dbReference type="Proteomes" id="UP000095767"/>
    </source>
</evidence>
<dbReference type="OrthoDB" id="1631251at2759"/>
<dbReference type="Gene3D" id="1.20.1280.50">
    <property type="match status" value="1"/>
</dbReference>
<dbReference type="Proteomes" id="UP000095767">
    <property type="component" value="Unassembled WGS sequence"/>
</dbReference>
<accession>A0A1E5UQR1</accession>
<dbReference type="EMBL" id="LWDX02067556">
    <property type="protein sequence ID" value="OEL15207.1"/>
    <property type="molecule type" value="Genomic_DNA"/>
</dbReference>
<dbReference type="PANTHER" id="PTHR31672">
    <property type="entry name" value="BNACNNG10540D PROTEIN"/>
    <property type="match status" value="1"/>
</dbReference>
<dbReference type="SUPFAM" id="SSF81383">
    <property type="entry name" value="F-box domain"/>
    <property type="match status" value="1"/>
</dbReference>